<dbReference type="AlphaFoldDB" id="A0AAE0UPG2"/>
<comment type="subcellular location">
    <subcellularLocation>
        <location evidence="1">Nucleus</location>
    </subcellularLocation>
</comment>
<dbReference type="InterPro" id="IPR000637">
    <property type="entry name" value="HMGI/Y_DNA-bd_CS"/>
</dbReference>
<keyword evidence="2" id="KW-0539">Nucleus</keyword>
<organism evidence="4 5">
    <name type="scientific">Hemibagrus guttatus</name>
    <dbReference type="NCBI Taxonomy" id="175788"/>
    <lineage>
        <taxon>Eukaryota</taxon>
        <taxon>Metazoa</taxon>
        <taxon>Chordata</taxon>
        <taxon>Craniata</taxon>
        <taxon>Vertebrata</taxon>
        <taxon>Euteleostomi</taxon>
        <taxon>Actinopterygii</taxon>
        <taxon>Neopterygii</taxon>
        <taxon>Teleostei</taxon>
        <taxon>Ostariophysi</taxon>
        <taxon>Siluriformes</taxon>
        <taxon>Bagridae</taxon>
        <taxon>Hemibagrus</taxon>
    </lineage>
</organism>
<comment type="caution">
    <text evidence="4">The sequence shown here is derived from an EMBL/GenBank/DDBJ whole genome shotgun (WGS) entry which is preliminary data.</text>
</comment>
<evidence type="ECO:0000259" key="3">
    <source>
        <dbReference type="Pfam" id="PF00078"/>
    </source>
</evidence>
<evidence type="ECO:0000313" key="5">
    <source>
        <dbReference type="Proteomes" id="UP001274896"/>
    </source>
</evidence>
<dbReference type="GO" id="GO:0006355">
    <property type="term" value="P:regulation of DNA-templated transcription"/>
    <property type="evidence" value="ECO:0007669"/>
    <property type="project" value="InterPro"/>
</dbReference>
<dbReference type="PANTHER" id="PTHR47027">
    <property type="entry name" value="REVERSE TRANSCRIPTASE DOMAIN-CONTAINING PROTEIN"/>
    <property type="match status" value="1"/>
</dbReference>
<sequence length="1000" mass="114838">MVVCRMTLMVCKKKKRSEIEKKTKWWKLKKEECCAEFRQMLRQALSGQVVLPDDWESTAEVIRETGRKVLGVSSGRRKEDKETWWWNEEVQDSIQRIPSSLWLAKKKWDMDRTEENRQEYKGSQRKVKREVSKAKQKAYDDLYTRLDTREGEKDLYSESREQVEENLERWRFALERRGMKVSRSKTEYMCVNEREGSGTVRLQGEEVKKVQEFKLLGSKVQSNGKCGKKVKKRVQAVPHGEKRQAGVGLLIAPQLSRHVLDVDYPTFLETPRGVLEGAPPGDSIVLLGDFNAHVGNDSDTWRGHKGAHQYTWYQDTLGWRSMINFVIVSSDLRPHVLDTRVKRAVELSTDHHLVIPREVGDIESEWTMFSSSIVDAAIRSCGRKKESYRAWLAWGTPEAAEAYRQAKRTTAVVVSEAKTRVWEEFGEAMEKNYWTASGKFWQTVRRLRRGKQLSANTVYSGGGELLPSTGDIVGRWKEYFEDLLNPTDTPSVEEPEAEEVDSFITQAEVTEVVQQLLDGKAPGVDEIRPEYLKSLDVVGLSWLTRLCNIVWQSGTVPLDWATGVVVPLFKKGDRRVCSNYRGITLLSLPRKVSSRVLERRVRPLVKPQIQEEQCGFRPSRGILDQLCTLHRVLEGSWEFAQPVHMCFVDLEKAFDHVPHGILWEVLWEYGVRGPLLRAVRLLYNRSRSLVCIASYDVVLLAPSSLDLQHALGRFAAECEAAGMRVSTSKSEAMVLDWKKVACTLQVGGEILPQVEEFKYLGVLFTSEGRMDREIDRRIGAAAAVMWSMYRSVVVKKELSRKAKLSIYQSIYVPTLTYGHELWVMAERIRSRIQAAEMSFLRRVAGCSLRDRVRSSVTREELGVEPLLLHIERGQLRWLGHLFRMPPGRLPGEVFRACPTGKRPRGRPRTRWRDYVSWLAWERLGVPPEELEEVSGEREVLRLPVQLRMVAQAEAYVDPQSSTELWSAVRHDILWEAIGAENLVKKNCGGFHGCRKALQWY</sequence>
<dbReference type="InterPro" id="IPR036691">
    <property type="entry name" value="Endo/exonu/phosph_ase_sf"/>
</dbReference>
<evidence type="ECO:0000256" key="2">
    <source>
        <dbReference type="ARBA" id="ARBA00023242"/>
    </source>
</evidence>
<accession>A0AAE0UPG2</accession>
<dbReference type="Gene3D" id="3.60.10.10">
    <property type="entry name" value="Endonuclease/exonuclease/phosphatase"/>
    <property type="match status" value="1"/>
</dbReference>
<gene>
    <name evidence="4" type="ORF">QTP70_000194</name>
</gene>
<dbReference type="PANTHER" id="PTHR47027:SF30">
    <property type="entry name" value="THAP-TYPE DOMAIN-CONTAINING PROTEIN"/>
    <property type="match status" value="1"/>
</dbReference>
<dbReference type="Proteomes" id="UP001274896">
    <property type="component" value="Unassembled WGS sequence"/>
</dbReference>
<dbReference type="EMBL" id="JAUCMX010000022">
    <property type="protein sequence ID" value="KAK3513031.1"/>
    <property type="molecule type" value="Genomic_DNA"/>
</dbReference>
<dbReference type="PROSITE" id="PS00354">
    <property type="entry name" value="HMGI_Y"/>
    <property type="match status" value="1"/>
</dbReference>
<name>A0AAE0UPG2_9TELE</name>
<dbReference type="InterPro" id="IPR000477">
    <property type="entry name" value="RT_dom"/>
</dbReference>
<dbReference type="SUPFAM" id="SSF56219">
    <property type="entry name" value="DNase I-like"/>
    <property type="match status" value="1"/>
</dbReference>
<dbReference type="Pfam" id="PF00078">
    <property type="entry name" value="RVT_1"/>
    <property type="match status" value="1"/>
</dbReference>
<evidence type="ECO:0000313" key="4">
    <source>
        <dbReference type="EMBL" id="KAK3513031.1"/>
    </source>
</evidence>
<keyword evidence="5" id="KW-1185">Reference proteome</keyword>
<evidence type="ECO:0000256" key="1">
    <source>
        <dbReference type="ARBA" id="ARBA00004123"/>
    </source>
</evidence>
<reference evidence="4" key="1">
    <citation type="submission" date="2023-06" db="EMBL/GenBank/DDBJ databases">
        <title>Male Hemibagrus guttatus genome.</title>
        <authorList>
            <person name="Bian C."/>
        </authorList>
    </citation>
    <scope>NUCLEOTIDE SEQUENCE</scope>
    <source>
        <strain evidence="4">Male_cb2023</strain>
        <tissue evidence="4">Muscle</tissue>
    </source>
</reference>
<dbReference type="CDD" id="cd01650">
    <property type="entry name" value="RT_nLTR_like"/>
    <property type="match status" value="1"/>
</dbReference>
<dbReference type="GO" id="GO:0005634">
    <property type="term" value="C:nucleus"/>
    <property type="evidence" value="ECO:0007669"/>
    <property type="project" value="UniProtKB-SubCell"/>
</dbReference>
<proteinExistence type="predicted"/>
<feature type="domain" description="Reverse transcriptase" evidence="3">
    <location>
        <begin position="570"/>
        <end position="674"/>
    </location>
</feature>
<protein>
    <recommendedName>
        <fullName evidence="3">Reverse transcriptase domain-containing protein</fullName>
    </recommendedName>
</protein>